<dbReference type="AlphaFoldDB" id="A0A0D0DH69"/>
<evidence type="ECO:0008006" key="3">
    <source>
        <dbReference type="Google" id="ProtNLM"/>
    </source>
</evidence>
<dbReference type="STRING" id="930991.A0A0D0DH69"/>
<dbReference type="OrthoDB" id="2655351at2759"/>
<feature type="non-terminal residue" evidence="1">
    <location>
        <position position="131"/>
    </location>
</feature>
<dbReference type="InParanoid" id="A0A0D0DH69"/>
<protein>
    <recommendedName>
        <fullName evidence="3">DDE Tnp4 domain-containing protein</fullName>
    </recommendedName>
</protein>
<dbReference type="Proteomes" id="UP000054538">
    <property type="component" value="Unassembled WGS sequence"/>
</dbReference>
<accession>A0A0D0DH69</accession>
<reference evidence="1 2" key="1">
    <citation type="submission" date="2014-04" db="EMBL/GenBank/DDBJ databases">
        <authorList>
            <consortium name="DOE Joint Genome Institute"/>
            <person name="Kuo A."/>
            <person name="Kohler A."/>
            <person name="Jargeat P."/>
            <person name="Nagy L.G."/>
            <person name="Floudas D."/>
            <person name="Copeland A."/>
            <person name="Barry K.W."/>
            <person name="Cichocki N."/>
            <person name="Veneault-Fourrey C."/>
            <person name="LaButti K."/>
            <person name="Lindquist E.A."/>
            <person name="Lipzen A."/>
            <person name="Lundell T."/>
            <person name="Morin E."/>
            <person name="Murat C."/>
            <person name="Sun H."/>
            <person name="Tunlid A."/>
            <person name="Henrissat B."/>
            <person name="Grigoriev I.V."/>
            <person name="Hibbett D.S."/>
            <person name="Martin F."/>
            <person name="Nordberg H.P."/>
            <person name="Cantor M.N."/>
            <person name="Hua S.X."/>
        </authorList>
    </citation>
    <scope>NUCLEOTIDE SEQUENCE [LARGE SCALE GENOMIC DNA]</scope>
    <source>
        <strain evidence="1 2">Ve08.2h10</strain>
    </source>
</reference>
<organism evidence="1 2">
    <name type="scientific">Paxillus rubicundulus Ve08.2h10</name>
    <dbReference type="NCBI Taxonomy" id="930991"/>
    <lineage>
        <taxon>Eukaryota</taxon>
        <taxon>Fungi</taxon>
        <taxon>Dikarya</taxon>
        <taxon>Basidiomycota</taxon>
        <taxon>Agaricomycotina</taxon>
        <taxon>Agaricomycetes</taxon>
        <taxon>Agaricomycetidae</taxon>
        <taxon>Boletales</taxon>
        <taxon>Paxilineae</taxon>
        <taxon>Paxillaceae</taxon>
        <taxon>Paxillus</taxon>
    </lineage>
</organism>
<reference evidence="2" key="2">
    <citation type="submission" date="2015-01" db="EMBL/GenBank/DDBJ databases">
        <title>Evolutionary Origins and Diversification of the Mycorrhizal Mutualists.</title>
        <authorList>
            <consortium name="DOE Joint Genome Institute"/>
            <consortium name="Mycorrhizal Genomics Consortium"/>
            <person name="Kohler A."/>
            <person name="Kuo A."/>
            <person name="Nagy L.G."/>
            <person name="Floudas D."/>
            <person name="Copeland A."/>
            <person name="Barry K.W."/>
            <person name="Cichocki N."/>
            <person name="Veneault-Fourrey C."/>
            <person name="LaButti K."/>
            <person name="Lindquist E.A."/>
            <person name="Lipzen A."/>
            <person name="Lundell T."/>
            <person name="Morin E."/>
            <person name="Murat C."/>
            <person name="Riley R."/>
            <person name="Ohm R."/>
            <person name="Sun H."/>
            <person name="Tunlid A."/>
            <person name="Henrissat B."/>
            <person name="Grigoriev I.V."/>
            <person name="Hibbett D.S."/>
            <person name="Martin F."/>
        </authorList>
    </citation>
    <scope>NUCLEOTIDE SEQUENCE [LARGE SCALE GENOMIC DNA]</scope>
    <source>
        <strain evidence="2">Ve08.2h10</strain>
    </source>
</reference>
<evidence type="ECO:0000313" key="1">
    <source>
        <dbReference type="EMBL" id="KIK77350.1"/>
    </source>
</evidence>
<dbReference type="HOGENOM" id="CLU_040082_6_1_1"/>
<gene>
    <name evidence="1" type="ORF">PAXRUDRAFT_167171</name>
</gene>
<evidence type="ECO:0000313" key="2">
    <source>
        <dbReference type="Proteomes" id="UP000054538"/>
    </source>
</evidence>
<dbReference type="EMBL" id="KN827030">
    <property type="protein sequence ID" value="KIK77350.1"/>
    <property type="molecule type" value="Genomic_DNA"/>
</dbReference>
<proteinExistence type="predicted"/>
<name>A0A0D0DH69_9AGAM</name>
<sequence>CVTGLSSQHVRERFQHSSDTITKCCFFFFSGLPFYGSQVQFPTENTPVSPSLTDDPCFHFFHDYIGAIDGTHIFAFTTLEDQLYMCNQKGYVSQNCLFICNFNFFFTYALTGWDVSTVDANLWIDVHTHDL</sequence>
<keyword evidence="2" id="KW-1185">Reference proteome</keyword>